<dbReference type="SUPFAM" id="SSF49899">
    <property type="entry name" value="Concanavalin A-like lectins/glucanases"/>
    <property type="match status" value="1"/>
</dbReference>
<dbReference type="Pfam" id="PF00722">
    <property type="entry name" value="Glyco_hydro_16"/>
    <property type="match status" value="1"/>
</dbReference>
<evidence type="ECO:0000256" key="1">
    <source>
        <dbReference type="ARBA" id="ARBA00006865"/>
    </source>
</evidence>
<accession>A0A4R4RYL1</accession>
<dbReference type="Proteomes" id="UP000295621">
    <property type="component" value="Unassembled WGS sequence"/>
</dbReference>
<feature type="domain" description="GH16" evidence="2">
    <location>
        <begin position="44"/>
        <end position="249"/>
    </location>
</feature>
<dbReference type="PROSITE" id="PS51762">
    <property type="entry name" value="GH16_2"/>
    <property type="match status" value="1"/>
</dbReference>
<evidence type="ECO:0000313" key="4">
    <source>
        <dbReference type="Proteomes" id="UP000295621"/>
    </source>
</evidence>
<keyword evidence="3" id="KW-0378">Hydrolase</keyword>
<dbReference type="CDD" id="cd00413">
    <property type="entry name" value="Glyco_hydrolase_16"/>
    <property type="match status" value="1"/>
</dbReference>
<protein>
    <submittedName>
        <fullName evidence="3">Glycosyl hydrolase family protein</fullName>
    </submittedName>
</protein>
<dbReference type="EMBL" id="SMKL01000007">
    <property type="protein sequence ID" value="TDC53793.1"/>
    <property type="molecule type" value="Genomic_DNA"/>
</dbReference>
<dbReference type="Gene3D" id="2.60.120.200">
    <property type="match status" value="1"/>
</dbReference>
<comment type="similarity">
    <text evidence="1">Belongs to the glycosyl hydrolase 16 family.</text>
</comment>
<dbReference type="PANTHER" id="PTHR10963">
    <property type="entry name" value="GLYCOSYL HYDROLASE-RELATED"/>
    <property type="match status" value="1"/>
</dbReference>
<evidence type="ECO:0000313" key="3">
    <source>
        <dbReference type="EMBL" id="TDC53793.1"/>
    </source>
</evidence>
<dbReference type="AlphaFoldDB" id="A0A4R4RYL1"/>
<dbReference type="PANTHER" id="PTHR10963:SF55">
    <property type="entry name" value="GLYCOSIDE HYDROLASE FAMILY 16 PROTEIN"/>
    <property type="match status" value="1"/>
</dbReference>
<dbReference type="GO" id="GO:0004553">
    <property type="term" value="F:hydrolase activity, hydrolyzing O-glycosyl compounds"/>
    <property type="evidence" value="ECO:0007669"/>
    <property type="project" value="InterPro"/>
</dbReference>
<dbReference type="RefSeq" id="WP_131979851.1">
    <property type="nucleotide sequence ID" value="NZ_SMKL01000007.1"/>
</dbReference>
<dbReference type="GO" id="GO:0005975">
    <property type="term" value="P:carbohydrate metabolic process"/>
    <property type="evidence" value="ECO:0007669"/>
    <property type="project" value="InterPro"/>
</dbReference>
<evidence type="ECO:0000259" key="2">
    <source>
        <dbReference type="PROSITE" id="PS51762"/>
    </source>
</evidence>
<proteinExistence type="inferred from homology"/>
<keyword evidence="4" id="KW-1185">Reference proteome</keyword>
<name>A0A4R4RYL1_9ACTN</name>
<comment type="caution">
    <text evidence="3">The sequence shown here is derived from an EMBL/GenBank/DDBJ whole genome shotgun (WGS) entry which is preliminary data.</text>
</comment>
<sequence length="251" mass="28070">MAVHFDERFTGPDLDRDVWFPYYLPHWSSRAESAATYAVEDGELRLWIPPSQGLWCADRHEEPLRVSCLQTGAFSGPAGGTAGQQPFVPGLTVREEQPPFWGYTPTYGRFEARLRGVVSERSMVAFWMSGIEDRPERSGEICVMEVFGSDPHDVGMGIHRFRDPQLREEFDATRLDIEISDFHTYGVDWRPGVVSFSVDGDTVRTVHQAPDYPMQLMLGVFDFPGRGGSDGDVPELVVTHVRGRSMNGAGG</sequence>
<dbReference type="InterPro" id="IPR000757">
    <property type="entry name" value="Beta-glucanase-like"/>
</dbReference>
<dbReference type="OrthoDB" id="9809583at2"/>
<dbReference type="InterPro" id="IPR050546">
    <property type="entry name" value="Glycosyl_Hydrlase_16"/>
</dbReference>
<organism evidence="3 4">
    <name type="scientific">Jiangella ureilytica</name>
    <dbReference type="NCBI Taxonomy" id="2530374"/>
    <lineage>
        <taxon>Bacteria</taxon>
        <taxon>Bacillati</taxon>
        <taxon>Actinomycetota</taxon>
        <taxon>Actinomycetes</taxon>
        <taxon>Jiangellales</taxon>
        <taxon>Jiangellaceae</taxon>
        <taxon>Jiangella</taxon>
    </lineage>
</organism>
<reference evidence="3 4" key="1">
    <citation type="submission" date="2019-02" db="EMBL/GenBank/DDBJ databases">
        <title>Draft genome sequences of novel Actinobacteria.</title>
        <authorList>
            <person name="Sahin N."/>
            <person name="Ay H."/>
            <person name="Saygin H."/>
        </authorList>
    </citation>
    <scope>NUCLEOTIDE SEQUENCE [LARGE SCALE GENOMIC DNA]</scope>
    <source>
        <strain evidence="3 4">KC603</strain>
    </source>
</reference>
<dbReference type="InterPro" id="IPR013320">
    <property type="entry name" value="ConA-like_dom_sf"/>
</dbReference>
<gene>
    <name evidence="3" type="ORF">E1212_04735</name>
</gene>